<evidence type="ECO:0000256" key="3">
    <source>
        <dbReference type="SAM" id="MobiDB-lite"/>
    </source>
</evidence>
<keyword evidence="2" id="KW-0408">Iron</keyword>
<dbReference type="GO" id="GO:0042586">
    <property type="term" value="F:peptide deformylase activity"/>
    <property type="evidence" value="ECO:0007669"/>
    <property type="project" value="UniProtKB-UniRule"/>
</dbReference>
<dbReference type="Proteomes" id="UP000178370">
    <property type="component" value="Unassembled WGS sequence"/>
</dbReference>
<keyword evidence="2" id="KW-0378">Hydrolase</keyword>
<dbReference type="STRING" id="1798482.A2763_01335"/>
<protein>
    <recommendedName>
        <fullName evidence="2">Peptide deformylase</fullName>
        <shortName evidence="2">PDF</shortName>
        <ecNumber evidence="2">3.5.1.88</ecNumber>
    </recommendedName>
    <alternativeName>
        <fullName evidence="2">Polypeptide deformylase</fullName>
    </alternativeName>
</protein>
<feature type="active site" evidence="2">
    <location>
        <position position="158"/>
    </location>
</feature>
<feature type="binding site" evidence="2">
    <location>
        <position position="157"/>
    </location>
    <ligand>
        <name>Fe cation</name>
        <dbReference type="ChEBI" id="CHEBI:24875"/>
    </ligand>
</feature>
<dbReference type="PANTHER" id="PTHR10458:SF22">
    <property type="entry name" value="PEPTIDE DEFORMYLASE"/>
    <property type="match status" value="1"/>
</dbReference>
<comment type="function">
    <text evidence="2">Removes the formyl group from the N-terminal Met of newly synthesized proteins. Requires at least a dipeptide for an efficient rate of reaction. N-terminal L-methionine is a prerequisite for activity but the enzyme has broad specificity at other positions.</text>
</comment>
<dbReference type="GO" id="GO:0046872">
    <property type="term" value="F:metal ion binding"/>
    <property type="evidence" value="ECO:0007669"/>
    <property type="project" value="UniProtKB-KW"/>
</dbReference>
<dbReference type="Pfam" id="PF01327">
    <property type="entry name" value="Pep_deformylase"/>
    <property type="match status" value="1"/>
</dbReference>
<comment type="similarity">
    <text evidence="1 2">Belongs to the polypeptide deformylase family.</text>
</comment>
<evidence type="ECO:0000313" key="5">
    <source>
        <dbReference type="Proteomes" id="UP000178370"/>
    </source>
</evidence>
<feature type="binding site" evidence="2">
    <location>
        <position position="115"/>
    </location>
    <ligand>
        <name>Fe cation</name>
        <dbReference type="ChEBI" id="CHEBI:24875"/>
    </ligand>
</feature>
<comment type="cofactor">
    <cofactor evidence="2">
        <name>Fe(2+)</name>
        <dbReference type="ChEBI" id="CHEBI:29033"/>
    </cofactor>
    <text evidence="2">Binds 1 Fe(2+) ion.</text>
</comment>
<feature type="binding site" evidence="2">
    <location>
        <position position="161"/>
    </location>
    <ligand>
        <name>Fe cation</name>
        <dbReference type="ChEBI" id="CHEBI:24875"/>
    </ligand>
</feature>
<dbReference type="PRINTS" id="PR01576">
    <property type="entry name" value="PDEFORMYLASE"/>
</dbReference>
<dbReference type="InterPro" id="IPR036821">
    <property type="entry name" value="Peptide_deformylase_sf"/>
</dbReference>
<dbReference type="PANTHER" id="PTHR10458">
    <property type="entry name" value="PEPTIDE DEFORMYLASE"/>
    <property type="match status" value="1"/>
</dbReference>
<dbReference type="PIRSF" id="PIRSF004749">
    <property type="entry name" value="Pep_def"/>
    <property type="match status" value="1"/>
</dbReference>
<name>A0A1F6CM27_9BACT</name>
<evidence type="ECO:0000256" key="2">
    <source>
        <dbReference type="HAMAP-Rule" id="MF_00163"/>
    </source>
</evidence>
<dbReference type="EMBL" id="MFKV01000015">
    <property type="protein sequence ID" value="OGG50289.1"/>
    <property type="molecule type" value="Genomic_DNA"/>
</dbReference>
<dbReference type="InterPro" id="IPR023635">
    <property type="entry name" value="Peptide_deformylase"/>
</dbReference>
<feature type="region of interest" description="Disordered" evidence="3">
    <location>
        <begin position="72"/>
        <end position="97"/>
    </location>
</feature>
<proteinExistence type="inferred from homology"/>
<organism evidence="4 5">
    <name type="scientific">Candidatus Kaiserbacteria bacterium RIFCSPHIGHO2_01_FULL_54_36</name>
    <dbReference type="NCBI Taxonomy" id="1798482"/>
    <lineage>
        <taxon>Bacteria</taxon>
        <taxon>Candidatus Kaiseribacteriota</taxon>
    </lineage>
</organism>
<dbReference type="GO" id="GO:0006412">
    <property type="term" value="P:translation"/>
    <property type="evidence" value="ECO:0007669"/>
    <property type="project" value="UniProtKB-UniRule"/>
</dbReference>
<evidence type="ECO:0000256" key="1">
    <source>
        <dbReference type="ARBA" id="ARBA00010759"/>
    </source>
</evidence>
<keyword evidence="2" id="KW-0479">Metal-binding</keyword>
<dbReference type="CDD" id="cd00487">
    <property type="entry name" value="Pep_deformylase"/>
    <property type="match status" value="1"/>
</dbReference>
<dbReference type="Gene3D" id="3.90.45.10">
    <property type="entry name" value="Peptide deformylase"/>
    <property type="match status" value="1"/>
</dbReference>
<gene>
    <name evidence="2" type="primary">def</name>
    <name evidence="4" type="ORF">A2763_01335</name>
</gene>
<reference evidence="4 5" key="1">
    <citation type="journal article" date="2016" name="Nat. Commun.">
        <title>Thousands of microbial genomes shed light on interconnected biogeochemical processes in an aquifer system.</title>
        <authorList>
            <person name="Anantharaman K."/>
            <person name="Brown C.T."/>
            <person name="Hug L.A."/>
            <person name="Sharon I."/>
            <person name="Castelle C.J."/>
            <person name="Probst A.J."/>
            <person name="Thomas B.C."/>
            <person name="Singh A."/>
            <person name="Wilkins M.J."/>
            <person name="Karaoz U."/>
            <person name="Brodie E.L."/>
            <person name="Williams K.H."/>
            <person name="Hubbard S.S."/>
            <person name="Banfield J.F."/>
        </authorList>
    </citation>
    <scope>NUCLEOTIDE SEQUENCE [LARGE SCALE GENOMIC DNA]</scope>
</reference>
<comment type="catalytic activity">
    <reaction evidence="2">
        <text>N-terminal N-formyl-L-methionyl-[peptide] + H2O = N-terminal L-methionyl-[peptide] + formate</text>
        <dbReference type="Rhea" id="RHEA:24420"/>
        <dbReference type="Rhea" id="RHEA-COMP:10639"/>
        <dbReference type="Rhea" id="RHEA-COMP:10640"/>
        <dbReference type="ChEBI" id="CHEBI:15377"/>
        <dbReference type="ChEBI" id="CHEBI:15740"/>
        <dbReference type="ChEBI" id="CHEBI:49298"/>
        <dbReference type="ChEBI" id="CHEBI:64731"/>
        <dbReference type="EC" id="3.5.1.88"/>
    </reaction>
</comment>
<keyword evidence="2" id="KW-0648">Protein biosynthesis</keyword>
<accession>A0A1F6CM27</accession>
<dbReference type="SUPFAM" id="SSF56420">
    <property type="entry name" value="Peptide deformylase"/>
    <property type="match status" value="1"/>
</dbReference>
<dbReference type="EC" id="3.5.1.88" evidence="2"/>
<comment type="caution">
    <text evidence="4">The sequence shown here is derived from an EMBL/GenBank/DDBJ whole genome shotgun (WGS) entry which is preliminary data.</text>
</comment>
<evidence type="ECO:0000313" key="4">
    <source>
        <dbReference type="EMBL" id="OGG50289.1"/>
    </source>
</evidence>
<sequence>MRTILPQEENPALRKIAADIPLADIRNAHIQELIADMKALLGKEEYGVALAASQLGEPIKLFIVSGRALARDSRNAPDEDEKNPEPSTPPPPDQVYINPVMTKVSRAKKEKHEGCLSIRGKWGVVARAEKASVQAYNERGEKFMRGASGFLAHVFQHEMDHLEGILYIDKAERLYDDPKVHSLKGE</sequence>
<dbReference type="HAMAP" id="MF_00163">
    <property type="entry name" value="Pep_deformylase"/>
    <property type="match status" value="1"/>
</dbReference>
<dbReference type="AlphaFoldDB" id="A0A1F6CM27"/>